<evidence type="ECO:0000259" key="1">
    <source>
        <dbReference type="PROSITE" id="PS50883"/>
    </source>
</evidence>
<dbReference type="PROSITE" id="PS50883">
    <property type="entry name" value="EAL"/>
    <property type="match status" value="1"/>
</dbReference>
<organism evidence="2 3">
    <name type="scientific">Loigolactobacillus zhaoyuanensis</name>
    <dbReference type="NCBI Taxonomy" id="2486017"/>
    <lineage>
        <taxon>Bacteria</taxon>
        <taxon>Bacillati</taxon>
        <taxon>Bacillota</taxon>
        <taxon>Bacilli</taxon>
        <taxon>Lactobacillales</taxon>
        <taxon>Lactobacillaceae</taxon>
        <taxon>Loigolactobacillus</taxon>
    </lineage>
</organism>
<feature type="domain" description="EAL" evidence="1">
    <location>
        <begin position="1"/>
        <end position="66"/>
    </location>
</feature>
<evidence type="ECO:0000313" key="3">
    <source>
        <dbReference type="Proteomes" id="UP001625389"/>
    </source>
</evidence>
<dbReference type="Proteomes" id="UP001625389">
    <property type="component" value="Unassembled WGS sequence"/>
</dbReference>
<protein>
    <recommendedName>
        <fullName evidence="1">EAL domain-containing protein</fullName>
    </recommendedName>
</protein>
<evidence type="ECO:0000313" key="2">
    <source>
        <dbReference type="EMBL" id="MFL2029613.1"/>
    </source>
</evidence>
<accession>A0ABW8UDW1</accession>
<sequence>MPPADGPAQARKDILFWTRIAADWQVKFAVDGITTKPLLDWLRQQKCADYVEGDYFGKPQLPLLHD</sequence>
<name>A0ABW8UDW1_9LACO</name>
<dbReference type="RefSeq" id="WP_164507570.1">
    <property type="nucleotide sequence ID" value="NZ_JBGQPK010000032.1"/>
</dbReference>
<keyword evidence="3" id="KW-1185">Reference proteome</keyword>
<gene>
    <name evidence="2" type="ORF">ACEN34_08285</name>
</gene>
<dbReference type="EMBL" id="JBGQPK010000032">
    <property type="protein sequence ID" value="MFL2029613.1"/>
    <property type="molecule type" value="Genomic_DNA"/>
</dbReference>
<reference evidence="2 3" key="1">
    <citation type="submission" date="2024-08" db="EMBL/GenBank/DDBJ databases">
        <authorList>
            <person name="Arias E."/>
        </authorList>
    </citation>
    <scope>NUCLEOTIDE SEQUENCE [LARGE SCALE GENOMIC DNA]</scope>
    <source>
        <strain evidence="2 3">FAM 25317</strain>
    </source>
</reference>
<dbReference type="InterPro" id="IPR001633">
    <property type="entry name" value="EAL_dom"/>
</dbReference>
<proteinExistence type="predicted"/>
<comment type="caution">
    <text evidence="2">The sequence shown here is derived from an EMBL/GenBank/DDBJ whole genome shotgun (WGS) entry which is preliminary data.</text>
</comment>